<evidence type="ECO:0000313" key="3">
    <source>
        <dbReference type="Proteomes" id="UP000789759"/>
    </source>
</evidence>
<keyword evidence="3" id="KW-1185">Reference proteome</keyword>
<proteinExistence type="predicted"/>
<gene>
    <name evidence="2" type="ORF">CPELLU_LOCUS15994</name>
</gene>
<dbReference type="AlphaFoldDB" id="A0A9N9NZ52"/>
<feature type="region of interest" description="Disordered" evidence="1">
    <location>
        <begin position="49"/>
        <end position="79"/>
    </location>
</feature>
<accession>A0A9N9NZ52</accession>
<sequence length="294" mass="34278">MDSLSFFDIDDDHNVFINNNKTSITSMDVFNNFFNTQNNNKERITKENMSDLEGKENVSNLESEENVSDLESKDKEDTEPAYSLVEIRPSNFEKLWFELYSQENSFTFCVTHSNHDKVDKKPKRRIYLCMKRQKYKNDNIIRISSIIGTHDYEMVKNIMITEPRYRQLTKEMKNNVQLLSSCGMQAEVIIECKKCIGGSTDSMYLKLIRKQCNKPGYYIDAKFEGADNHLVVFRQLICEADINITSESAISAISSNQFGSFKHNLQVNFTQLDSIHDHHVFTNKVRKEMSHKQQ</sequence>
<name>A0A9N9NZ52_9GLOM</name>
<dbReference type="EMBL" id="CAJVQA010022396">
    <property type="protein sequence ID" value="CAG8773596.1"/>
    <property type="molecule type" value="Genomic_DNA"/>
</dbReference>
<comment type="caution">
    <text evidence="2">The sequence shown here is derived from an EMBL/GenBank/DDBJ whole genome shotgun (WGS) entry which is preliminary data.</text>
</comment>
<organism evidence="2 3">
    <name type="scientific">Cetraspora pellucida</name>
    <dbReference type="NCBI Taxonomy" id="1433469"/>
    <lineage>
        <taxon>Eukaryota</taxon>
        <taxon>Fungi</taxon>
        <taxon>Fungi incertae sedis</taxon>
        <taxon>Mucoromycota</taxon>
        <taxon>Glomeromycotina</taxon>
        <taxon>Glomeromycetes</taxon>
        <taxon>Diversisporales</taxon>
        <taxon>Gigasporaceae</taxon>
        <taxon>Cetraspora</taxon>
    </lineage>
</organism>
<reference evidence="2" key="1">
    <citation type="submission" date="2021-06" db="EMBL/GenBank/DDBJ databases">
        <authorList>
            <person name="Kallberg Y."/>
            <person name="Tangrot J."/>
            <person name="Rosling A."/>
        </authorList>
    </citation>
    <scope>NUCLEOTIDE SEQUENCE</scope>
    <source>
        <strain evidence="2">FL966</strain>
    </source>
</reference>
<evidence type="ECO:0000313" key="2">
    <source>
        <dbReference type="EMBL" id="CAG8773596.1"/>
    </source>
</evidence>
<evidence type="ECO:0000256" key="1">
    <source>
        <dbReference type="SAM" id="MobiDB-lite"/>
    </source>
</evidence>
<dbReference type="Proteomes" id="UP000789759">
    <property type="component" value="Unassembled WGS sequence"/>
</dbReference>
<protein>
    <submittedName>
        <fullName evidence="2">17649_t:CDS:1</fullName>
    </submittedName>
</protein>